<dbReference type="HAMAP" id="MF_01937">
    <property type="entry name" value="MenA_1"/>
    <property type="match status" value="1"/>
</dbReference>
<dbReference type="Gene3D" id="1.10.10.60">
    <property type="entry name" value="Homeodomain-like"/>
    <property type="match status" value="1"/>
</dbReference>
<evidence type="ECO:0000256" key="8">
    <source>
        <dbReference type="ARBA" id="ARBA00022692"/>
    </source>
</evidence>
<feature type="transmembrane region" description="Helical" evidence="11">
    <location>
        <begin position="315"/>
        <end position="334"/>
    </location>
</feature>
<protein>
    <recommendedName>
        <fullName evidence="12">DNA binding HTH domain-containing protein</fullName>
    </recommendedName>
</protein>
<dbReference type="GO" id="GO:0042371">
    <property type="term" value="P:vitamin K biosynthetic process"/>
    <property type="evidence" value="ECO:0007669"/>
    <property type="project" value="TreeGrafter"/>
</dbReference>
<evidence type="ECO:0000256" key="10">
    <source>
        <dbReference type="ARBA" id="ARBA00023136"/>
    </source>
</evidence>
<evidence type="ECO:0000259" key="12">
    <source>
        <dbReference type="Pfam" id="PF02954"/>
    </source>
</evidence>
<keyword evidence="9 11" id="KW-1133">Transmembrane helix</keyword>
<evidence type="ECO:0000256" key="3">
    <source>
        <dbReference type="ARBA" id="ARBA00005985"/>
    </source>
</evidence>
<dbReference type="GO" id="GO:0043565">
    <property type="term" value="F:sequence-specific DNA binding"/>
    <property type="evidence" value="ECO:0007669"/>
    <property type="project" value="InterPro"/>
</dbReference>
<sequence length="371" mass="40798">MTLNAFNPSVEKHAPVMDDTSYGMTLKDAEKNLILKTWKKNKGDVKKTSEILGISETELREKLTAYSKEGADLAWLLTARPKTLLLACAGILTGAAPALREDNLNIPVLLLSLLTAVLLQSISNFCNDYGDSVKELDENRIGPKRAIHLNLITRNELKTMIVILCAVTAAVGVILLYTAFGTERPVDLWCFLILGALSIAAAVAYTVGQKPYGYIGLGDISVFLFFGLLAVEGSYYLHTGKLSASVFLPASAVGIMCMSVLNINNMRDRTTDAQKHRVTLPILLGERLSVVYHILITLLPSVIFFLYLSQNFYSSAFYVIPLLSVLFLPDLVSLARNSRAFNYNRALGRVSALTLLTSVVFFGFQLSEKMQ</sequence>
<keyword evidence="6" id="KW-0637">Prenyltransferase</keyword>
<feature type="transmembrane region" description="Helical" evidence="11">
    <location>
        <begin position="242"/>
        <end position="261"/>
    </location>
</feature>
<reference evidence="13" key="2">
    <citation type="journal article" date="2021" name="Genome Biol. Evol.">
        <title>Developing a high-quality reference genome for a parasitic bivalve with doubly uniparental inheritance (Bivalvia: Unionida).</title>
        <authorList>
            <person name="Smith C.H."/>
        </authorList>
    </citation>
    <scope>NUCLEOTIDE SEQUENCE</scope>
    <source>
        <strain evidence="13">CHS0354</strain>
        <tissue evidence="13">Mantle</tissue>
    </source>
</reference>
<accession>A0AAE0T553</accession>
<proteinExistence type="inferred from homology"/>
<dbReference type="Proteomes" id="UP001195483">
    <property type="component" value="Unassembled WGS sequence"/>
</dbReference>
<evidence type="ECO:0000256" key="5">
    <source>
        <dbReference type="ARBA" id="ARBA00022475"/>
    </source>
</evidence>
<dbReference type="InterPro" id="IPR000537">
    <property type="entry name" value="UbiA_prenyltransferase"/>
</dbReference>
<evidence type="ECO:0000256" key="11">
    <source>
        <dbReference type="SAM" id="Phobius"/>
    </source>
</evidence>
<name>A0AAE0T553_9BIVA</name>
<feature type="transmembrane region" description="Helical" evidence="11">
    <location>
        <begin position="290"/>
        <end position="309"/>
    </location>
</feature>
<feature type="transmembrane region" description="Helical" evidence="11">
    <location>
        <begin position="186"/>
        <end position="207"/>
    </location>
</feature>
<dbReference type="InterPro" id="IPR002197">
    <property type="entry name" value="HTH_Fis"/>
</dbReference>
<dbReference type="CDD" id="cd13962">
    <property type="entry name" value="PT_UbiA_UBIAD1"/>
    <property type="match status" value="1"/>
</dbReference>
<dbReference type="SUPFAM" id="SSF46689">
    <property type="entry name" value="Homeodomain-like"/>
    <property type="match status" value="1"/>
</dbReference>
<evidence type="ECO:0000313" key="14">
    <source>
        <dbReference type="Proteomes" id="UP001195483"/>
    </source>
</evidence>
<comment type="caution">
    <text evidence="13">The sequence shown here is derived from an EMBL/GenBank/DDBJ whole genome shotgun (WGS) entry which is preliminary data.</text>
</comment>
<evidence type="ECO:0000256" key="4">
    <source>
        <dbReference type="ARBA" id="ARBA00022428"/>
    </source>
</evidence>
<dbReference type="InterPro" id="IPR009057">
    <property type="entry name" value="Homeodomain-like_sf"/>
</dbReference>
<feature type="domain" description="DNA binding HTH" evidence="12">
    <location>
        <begin position="25"/>
        <end position="66"/>
    </location>
</feature>
<comment type="subcellular location">
    <subcellularLocation>
        <location evidence="1">Membrane</location>
        <topology evidence="1">Multi-pass membrane protein</topology>
    </subcellularLocation>
</comment>
<organism evidence="13 14">
    <name type="scientific">Potamilus streckersoni</name>
    <dbReference type="NCBI Taxonomy" id="2493646"/>
    <lineage>
        <taxon>Eukaryota</taxon>
        <taxon>Metazoa</taxon>
        <taxon>Spiralia</taxon>
        <taxon>Lophotrochozoa</taxon>
        <taxon>Mollusca</taxon>
        <taxon>Bivalvia</taxon>
        <taxon>Autobranchia</taxon>
        <taxon>Heteroconchia</taxon>
        <taxon>Palaeoheterodonta</taxon>
        <taxon>Unionida</taxon>
        <taxon>Unionoidea</taxon>
        <taxon>Unionidae</taxon>
        <taxon>Ambleminae</taxon>
        <taxon>Lampsilini</taxon>
        <taxon>Potamilus</taxon>
    </lineage>
</organism>
<dbReference type="GO" id="GO:0005886">
    <property type="term" value="C:plasma membrane"/>
    <property type="evidence" value="ECO:0007669"/>
    <property type="project" value="TreeGrafter"/>
</dbReference>
<keyword evidence="14" id="KW-1185">Reference proteome</keyword>
<dbReference type="Pfam" id="PF01040">
    <property type="entry name" value="UbiA"/>
    <property type="match status" value="1"/>
</dbReference>
<dbReference type="GO" id="GO:0046428">
    <property type="term" value="F:1,4-dihydroxy-2-naphthoate polyprenyltransferase activity"/>
    <property type="evidence" value="ECO:0007669"/>
    <property type="project" value="InterPro"/>
</dbReference>
<dbReference type="Pfam" id="PF02954">
    <property type="entry name" value="HTH_8"/>
    <property type="match status" value="1"/>
</dbReference>
<dbReference type="PANTHER" id="PTHR13929:SF0">
    <property type="entry name" value="UBIA PRENYLTRANSFERASE DOMAIN-CONTAINING PROTEIN 1"/>
    <property type="match status" value="1"/>
</dbReference>
<evidence type="ECO:0000256" key="1">
    <source>
        <dbReference type="ARBA" id="ARBA00004141"/>
    </source>
</evidence>
<dbReference type="InterPro" id="IPR004657">
    <property type="entry name" value="MenA"/>
</dbReference>
<feature type="transmembrane region" description="Helical" evidence="11">
    <location>
        <begin position="160"/>
        <end position="180"/>
    </location>
</feature>
<dbReference type="NCBIfam" id="TIGR00751">
    <property type="entry name" value="menA"/>
    <property type="match status" value="1"/>
</dbReference>
<feature type="transmembrane region" description="Helical" evidence="11">
    <location>
        <begin position="214"/>
        <end position="236"/>
    </location>
</feature>
<keyword evidence="10 11" id="KW-0472">Membrane</keyword>
<dbReference type="AlphaFoldDB" id="A0AAE0T553"/>
<dbReference type="InterPro" id="IPR026046">
    <property type="entry name" value="UBIAD1"/>
</dbReference>
<keyword evidence="7" id="KW-0808">Transferase</keyword>
<keyword evidence="8 11" id="KW-0812">Transmembrane</keyword>
<evidence type="ECO:0000256" key="2">
    <source>
        <dbReference type="ARBA" id="ARBA00004863"/>
    </source>
</evidence>
<evidence type="ECO:0000313" key="13">
    <source>
        <dbReference type="EMBL" id="KAK3604002.1"/>
    </source>
</evidence>
<dbReference type="EMBL" id="JAEAOA010001598">
    <property type="protein sequence ID" value="KAK3604002.1"/>
    <property type="molecule type" value="Genomic_DNA"/>
</dbReference>
<evidence type="ECO:0000256" key="6">
    <source>
        <dbReference type="ARBA" id="ARBA00022602"/>
    </source>
</evidence>
<evidence type="ECO:0000256" key="9">
    <source>
        <dbReference type="ARBA" id="ARBA00022989"/>
    </source>
</evidence>
<dbReference type="InterPro" id="IPR044878">
    <property type="entry name" value="UbiA_sf"/>
</dbReference>
<gene>
    <name evidence="13" type="ORF">CHS0354_026801</name>
</gene>
<keyword evidence="4" id="KW-0474">Menaquinone biosynthesis</keyword>
<comment type="similarity">
    <text evidence="3">Belongs to the UbiA prenyltransferase family.</text>
</comment>
<comment type="pathway">
    <text evidence="2">Quinol/quinone metabolism; menaquinone biosynthesis.</text>
</comment>
<reference evidence="13" key="1">
    <citation type="journal article" date="2021" name="Genome Biol. Evol.">
        <title>A High-Quality Reference Genome for a Parasitic Bivalve with Doubly Uniparental Inheritance (Bivalvia: Unionida).</title>
        <authorList>
            <person name="Smith C.H."/>
        </authorList>
    </citation>
    <scope>NUCLEOTIDE SEQUENCE</scope>
    <source>
        <strain evidence="13">CHS0354</strain>
    </source>
</reference>
<evidence type="ECO:0000256" key="7">
    <source>
        <dbReference type="ARBA" id="ARBA00022679"/>
    </source>
</evidence>
<reference evidence="13" key="3">
    <citation type="submission" date="2023-05" db="EMBL/GenBank/DDBJ databases">
        <authorList>
            <person name="Smith C.H."/>
        </authorList>
    </citation>
    <scope>NUCLEOTIDE SEQUENCE</scope>
    <source>
        <strain evidence="13">CHS0354</strain>
        <tissue evidence="13">Mantle</tissue>
    </source>
</reference>
<dbReference type="GO" id="GO:0009234">
    <property type="term" value="P:menaquinone biosynthetic process"/>
    <property type="evidence" value="ECO:0007669"/>
    <property type="project" value="UniProtKB-KW"/>
</dbReference>
<dbReference type="PANTHER" id="PTHR13929">
    <property type="entry name" value="1,4-DIHYDROXY-2-NAPHTHOATE OCTAPRENYLTRANSFERASE"/>
    <property type="match status" value="1"/>
</dbReference>
<feature type="transmembrane region" description="Helical" evidence="11">
    <location>
        <begin position="346"/>
        <end position="366"/>
    </location>
</feature>
<dbReference type="Gene3D" id="1.10.357.140">
    <property type="entry name" value="UbiA prenyltransferase"/>
    <property type="match status" value="1"/>
</dbReference>
<keyword evidence="5" id="KW-1003">Cell membrane</keyword>